<comment type="similarity">
    <text evidence="1">Belongs to the bacterial sugar transferase family.</text>
</comment>
<keyword evidence="2" id="KW-0472">Membrane</keyword>
<sequence length="57" mass="6353">MKRLFDIVMSLIGGVILFPVLAIVALAVVLDSGWPVFFVQKEWGAEGFCFRCTSFVQ</sequence>
<feature type="transmembrane region" description="Helical" evidence="2">
    <location>
        <begin position="7"/>
        <end position="30"/>
    </location>
</feature>
<evidence type="ECO:0000313" key="5">
    <source>
        <dbReference type="Proteomes" id="UP000032900"/>
    </source>
</evidence>
<keyword evidence="2" id="KW-0812">Transmembrane</keyword>
<dbReference type="Pfam" id="PF02397">
    <property type="entry name" value="Bac_transf"/>
    <property type="match status" value="1"/>
</dbReference>
<evidence type="ECO:0000256" key="1">
    <source>
        <dbReference type="ARBA" id="ARBA00006464"/>
    </source>
</evidence>
<dbReference type="AlphaFoldDB" id="A0A0E9LSJ3"/>
<organism evidence="4 5">
    <name type="scientific">Geofilum rubicundum JCM 15548</name>
    <dbReference type="NCBI Taxonomy" id="1236989"/>
    <lineage>
        <taxon>Bacteria</taxon>
        <taxon>Pseudomonadati</taxon>
        <taxon>Bacteroidota</taxon>
        <taxon>Bacteroidia</taxon>
        <taxon>Marinilabiliales</taxon>
        <taxon>Marinilabiliaceae</taxon>
        <taxon>Geofilum</taxon>
    </lineage>
</organism>
<dbReference type="Proteomes" id="UP000032900">
    <property type="component" value="Unassembled WGS sequence"/>
</dbReference>
<dbReference type="GO" id="GO:0016780">
    <property type="term" value="F:phosphotransferase activity, for other substituted phosphate groups"/>
    <property type="evidence" value="ECO:0007669"/>
    <property type="project" value="TreeGrafter"/>
</dbReference>
<proteinExistence type="inferred from homology"/>
<reference evidence="4 5" key="1">
    <citation type="journal article" date="2015" name="Microbes Environ.">
        <title>Distribution and evolution of nitrogen fixation genes in the phylum bacteroidetes.</title>
        <authorList>
            <person name="Inoue J."/>
            <person name="Oshima K."/>
            <person name="Suda W."/>
            <person name="Sakamoto M."/>
            <person name="Iino T."/>
            <person name="Noda S."/>
            <person name="Hongoh Y."/>
            <person name="Hattori M."/>
            <person name="Ohkuma M."/>
        </authorList>
    </citation>
    <scope>NUCLEOTIDE SEQUENCE [LARGE SCALE GENOMIC DNA]</scope>
    <source>
        <strain evidence="4">JCM 15548</strain>
    </source>
</reference>
<evidence type="ECO:0000256" key="2">
    <source>
        <dbReference type="SAM" id="Phobius"/>
    </source>
</evidence>
<dbReference type="EMBL" id="BAZW01000003">
    <property type="protein sequence ID" value="GAO28537.1"/>
    <property type="molecule type" value="Genomic_DNA"/>
</dbReference>
<feature type="domain" description="Bacterial sugar transferase" evidence="3">
    <location>
        <begin position="2"/>
        <end position="55"/>
    </location>
</feature>
<evidence type="ECO:0000313" key="4">
    <source>
        <dbReference type="EMBL" id="GAO28537.1"/>
    </source>
</evidence>
<keyword evidence="2" id="KW-1133">Transmembrane helix</keyword>
<keyword evidence="5" id="KW-1185">Reference proteome</keyword>
<evidence type="ECO:0000259" key="3">
    <source>
        <dbReference type="Pfam" id="PF02397"/>
    </source>
</evidence>
<dbReference type="InterPro" id="IPR003362">
    <property type="entry name" value="Bact_transf"/>
</dbReference>
<gene>
    <name evidence="4" type="ORF">JCM15548_1643</name>
</gene>
<protein>
    <recommendedName>
        <fullName evidence="3">Bacterial sugar transferase domain-containing protein</fullName>
    </recommendedName>
</protein>
<comment type="caution">
    <text evidence="4">The sequence shown here is derived from an EMBL/GenBank/DDBJ whole genome shotgun (WGS) entry which is preliminary data.</text>
</comment>
<dbReference type="STRING" id="1236989.JCM15548_1643"/>
<accession>A0A0E9LSJ3</accession>
<dbReference type="PANTHER" id="PTHR30576">
    <property type="entry name" value="COLANIC BIOSYNTHESIS UDP-GLUCOSE LIPID CARRIER TRANSFERASE"/>
    <property type="match status" value="1"/>
</dbReference>
<name>A0A0E9LSJ3_9BACT</name>
<dbReference type="PANTHER" id="PTHR30576:SF0">
    <property type="entry name" value="UNDECAPRENYL-PHOSPHATE N-ACETYLGALACTOSAMINYL 1-PHOSPHATE TRANSFERASE-RELATED"/>
    <property type="match status" value="1"/>
</dbReference>